<gene>
    <name evidence="1" type="ORF">EJ08DRAFT_662364</name>
</gene>
<evidence type="ECO:0000313" key="1">
    <source>
        <dbReference type="EMBL" id="KAF2428776.1"/>
    </source>
</evidence>
<name>A0A9P4NNJ3_9PEZI</name>
<sequence length="179" mass="20071">METEIDCPRLLATIVANFTVNSQFYAEISYIFYREVFPKLHFGFYCTGGPCGFNRFLRSVGASHPNFRGRLRLSDSRGEFIGSESIDATLTYLARFMLAEIGLVTQERLGVVQELHLPHMTGNGLLGEMLDSGSKIIFENACGRVELSYILLQNRHSLQDWFEGLVIEGSLGILGQLPQ</sequence>
<comment type="caution">
    <text evidence="1">The sequence shown here is derived from an EMBL/GenBank/DDBJ whole genome shotgun (WGS) entry which is preliminary data.</text>
</comment>
<organism evidence="1 2">
    <name type="scientific">Tothia fuscella</name>
    <dbReference type="NCBI Taxonomy" id="1048955"/>
    <lineage>
        <taxon>Eukaryota</taxon>
        <taxon>Fungi</taxon>
        <taxon>Dikarya</taxon>
        <taxon>Ascomycota</taxon>
        <taxon>Pezizomycotina</taxon>
        <taxon>Dothideomycetes</taxon>
        <taxon>Pleosporomycetidae</taxon>
        <taxon>Venturiales</taxon>
        <taxon>Cylindrosympodiaceae</taxon>
        <taxon>Tothia</taxon>
    </lineage>
</organism>
<dbReference type="EMBL" id="MU007053">
    <property type="protein sequence ID" value="KAF2428776.1"/>
    <property type="molecule type" value="Genomic_DNA"/>
</dbReference>
<dbReference type="AlphaFoldDB" id="A0A9P4NNJ3"/>
<protein>
    <submittedName>
        <fullName evidence="1">Uncharacterized protein</fullName>
    </submittedName>
</protein>
<proteinExistence type="predicted"/>
<accession>A0A9P4NNJ3</accession>
<keyword evidence="2" id="KW-1185">Reference proteome</keyword>
<evidence type="ECO:0000313" key="2">
    <source>
        <dbReference type="Proteomes" id="UP000800235"/>
    </source>
</evidence>
<dbReference type="Proteomes" id="UP000800235">
    <property type="component" value="Unassembled WGS sequence"/>
</dbReference>
<reference evidence="1" key="1">
    <citation type="journal article" date="2020" name="Stud. Mycol.">
        <title>101 Dothideomycetes genomes: a test case for predicting lifestyles and emergence of pathogens.</title>
        <authorList>
            <person name="Haridas S."/>
            <person name="Albert R."/>
            <person name="Binder M."/>
            <person name="Bloem J."/>
            <person name="Labutti K."/>
            <person name="Salamov A."/>
            <person name="Andreopoulos B."/>
            <person name="Baker S."/>
            <person name="Barry K."/>
            <person name="Bills G."/>
            <person name="Bluhm B."/>
            <person name="Cannon C."/>
            <person name="Castanera R."/>
            <person name="Culley D."/>
            <person name="Daum C."/>
            <person name="Ezra D."/>
            <person name="Gonzalez J."/>
            <person name="Henrissat B."/>
            <person name="Kuo A."/>
            <person name="Liang C."/>
            <person name="Lipzen A."/>
            <person name="Lutzoni F."/>
            <person name="Magnuson J."/>
            <person name="Mondo S."/>
            <person name="Nolan M."/>
            <person name="Ohm R."/>
            <person name="Pangilinan J."/>
            <person name="Park H.-J."/>
            <person name="Ramirez L."/>
            <person name="Alfaro M."/>
            <person name="Sun H."/>
            <person name="Tritt A."/>
            <person name="Yoshinaga Y."/>
            <person name="Zwiers L.-H."/>
            <person name="Turgeon B."/>
            <person name="Goodwin S."/>
            <person name="Spatafora J."/>
            <person name="Crous P."/>
            <person name="Grigoriev I."/>
        </authorList>
    </citation>
    <scope>NUCLEOTIDE SEQUENCE</scope>
    <source>
        <strain evidence="1">CBS 130266</strain>
    </source>
</reference>